<dbReference type="PANTHER" id="PTHR43244:SF1">
    <property type="entry name" value="5,10-METHYLENETETRAHYDROMETHANOPTERIN REDUCTASE"/>
    <property type="match status" value="1"/>
</dbReference>
<evidence type="ECO:0000259" key="2">
    <source>
        <dbReference type="Pfam" id="PF00296"/>
    </source>
</evidence>
<dbReference type="InterPro" id="IPR036661">
    <property type="entry name" value="Luciferase-like_sf"/>
</dbReference>
<organism evidence="3 4">
    <name type="scientific">Hoyosella altamirensis</name>
    <dbReference type="NCBI Taxonomy" id="616997"/>
    <lineage>
        <taxon>Bacteria</taxon>
        <taxon>Bacillati</taxon>
        <taxon>Actinomycetota</taxon>
        <taxon>Actinomycetes</taxon>
        <taxon>Mycobacteriales</taxon>
        <taxon>Hoyosellaceae</taxon>
        <taxon>Hoyosella</taxon>
    </lineage>
</organism>
<dbReference type="EMBL" id="JACHWS010000003">
    <property type="protein sequence ID" value="MBB3038783.1"/>
    <property type="molecule type" value="Genomic_DNA"/>
</dbReference>
<dbReference type="AlphaFoldDB" id="A0A839RS64"/>
<accession>A0A839RS64</accession>
<dbReference type="NCBIfam" id="TIGR03557">
    <property type="entry name" value="F420_G6P_family"/>
    <property type="match status" value="1"/>
</dbReference>
<dbReference type="CDD" id="cd01097">
    <property type="entry name" value="Tetrahydromethanopterin_reductase"/>
    <property type="match status" value="1"/>
</dbReference>
<keyword evidence="4" id="KW-1185">Reference proteome</keyword>
<name>A0A839RS64_9ACTN</name>
<feature type="domain" description="Luciferase-like" evidence="2">
    <location>
        <begin position="7"/>
        <end position="292"/>
    </location>
</feature>
<proteinExistence type="predicted"/>
<dbReference type="OrthoDB" id="180193at2"/>
<dbReference type="GO" id="GO:0016705">
    <property type="term" value="F:oxidoreductase activity, acting on paired donors, with incorporation or reduction of molecular oxygen"/>
    <property type="evidence" value="ECO:0007669"/>
    <property type="project" value="InterPro"/>
</dbReference>
<keyword evidence="1" id="KW-0560">Oxidoreductase</keyword>
<dbReference type="NCBIfam" id="TIGR03885">
    <property type="entry name" value="flavin_revert"/>
    <property type="match status" value="1"/>
</dbReference>
<evidence type="ECO:0000313" key="4">
    <source>
        <dbReference type="Proteomes" id="UP000567922"/>
    </source>
</evidence>
<dbReference type="InterPro" id="IPR019945">
    <property type="entry name" value="F420_G6P_DH-rel"/>
</dbReference>
<reference evidence="3 4" key="1">
    <citation type="submission" date="2020-08" db="EMBL/GenBank/DDBJ databases">
        <title>Sequencing the genomes of 1000 actinobacteria strains.</title>
        <authorList>
            <person name="Klenk H.-P."/>
        </authorList>
    </citation>
    <scope>NUCLEOTIDE SEQUENCE [LARGE SCALE GENOMIC DNA]</scope>
    <source>
        <strain evidence="3 4">DSM 45258</strain>
    </source>
</reference>
<dbReference type="InterPro" id="IPR050564">
    <property type="entry name" value="F420-G6PD/mer"/>
</dbReference>
<dbReference type="InterPro" id="IPR023907">
    <property type="entry name" value="Non-F420_Flavin_OxRdtase"/>
</dbReference>
<sequence length="319" mass="35627">MSRIGFHASHEQISPQQLLEDVQRAEAAGFAGAMCSDHIEPWSHAQGHSGFAWSWLGAALGATRFPIGVVTVPGYRYHPVVLAHAAATLGTMFPGRFWFAPGSGEHLNERVTGQAWPPKEVRQVVLEEAIDIIGRLLRGETVTHHRHIRTSEARLWDLPDKPVPVLIPALTTETAHRFAPAVDGLITVNQPLDGLKGMLEAFREHNPSGRAVLQVHLSWAENSDEAWRIANDQWRTNVLDPPEMAELSAPEQFEERAKYVSDHTLEQSVNISPDLGRHAEWIQQYAELGFDEIYLHHVGQEQARFIDAFGENVLPQLRG</sequence>
<dbReference type="InterPro" id="IPR011251">
    <property type="entry name" value="Luciferase-like_dom"/>
</dbReference>
<dbReference type="SUPFAM" id="SSF51679">
    <property type="entry name" value="Bacterial luciferase-like"/>
    <property type="match status" value="1"/>
</dbReference>
<evidence type="ECO:0000313" key="3">
    <source>
        <dbReference type="EMBL" id="MBB3038783.1"/>
    </source>
</evidence>
<dbReference type="Gene3D" id="3.20.20.30">
    <property type="entry name" value="Luciferase-like domain"/>
    <property type="match status" value="1"/>
</dbReference>
<evidence type="ECO:0000256" key="1">
    <source>
        <dbReference type="ARBA" id="ARBA00023002"/>
    </source>
</evidence>
<protein>
    <submittedName>
        <fullName evidence="3">Putative non-F420 flavinoid oxidoreductase</fullName>
    </submittedName>
</protein>
<comment type="caution">
    <text evidence="3">The sequence shown here is derived from an EMBL/GenBank/DDBJ whole genome shotgun (WGS) entry which is preliminary data.</text>
</comment>
<gene>
    <name evidence="3" type="ORF">FHU29_003252</name>
</gene>
<dbReference type="Proteomes" id="UP000567922">
    <property type="component" value="Unassembled WGS sequence"/>
</dbReference>
<dbReference type="PANTHER" id="PTHR43244">
    <property type="match status" value="1"/>
</dbReference>
<dbReference type="RefSeq" id="WP_064441465.1">
    <property type="nucleotide sequence ID" value="NZ_BDDI01000014.1"/>
</dbReference>
<dbReference type="Pfam" id="PF00296">
    <property type="entry name" value="Bac_luciferase"/>
    <property type="match status" value="1"/>
</dbReference>